<evidence type="ECO:0000313" key="2">
    <source>
        <dbReference type="Proteomes" id="UP001390339"/>
    </source>
</evidence>
<gene>
    <name evidence="1" type="ORF">PGQ11_012708</name>
</gene>
<comment type="caution">
    <text evidence="1">The sequence shown here is derived from an EMBL/GenBank/DDBJ whole genome shotgun (WGS) entry which is preliminary data.</text>
</comment>
<evidence type="ECO:0000313" key="1">
    <source>
        <dbReference type="EMBL" id="KAK8856796.1"/>
    </source>
</evidence>
<accession>A0ABR2I376</accession>
<proteinExistence type="predicted"/>
<sequence>MASQNTDSRGLRPGLHGQRLYGRKNRAMGYVKAILLKSAWSLLDDANQKLITDACYEKLDSILRPLAGELEANDKVDYPSMAKDVTKKVFSENIHLFQFEEEEDGSVLDELFDIFD</sequence>
<keyword evidence="2" id="KW-1185">Reference proteome</keyword>
<reference evidence="1 2" key="1">
    <citation type="journal article" date="2024" name="IMA Fungus">
        <title>Apiospora arundinis, a panoply of carbohydrate-active enzymes and secondary metabolites.</title>
        <authorList>
            <person name="Sorensen T."/>
            <person name="Petersen C."/>
            <person name="Muurmann A.T."/>
            <person name="Christiansen J.V."/>
            <person name="Brundto M.L."/>
            <person name="Overgaard C.K."/>
            <person name="Boysen A.T."/>
            <person name="Wollenberg R.D."/>
            <person name="Larsen T.O."/>
            <person name="Sorensen J.L."/>
            <person name="Nielsen K.L."/>
            <person name="Sondergaard T.E."/>
        </authorList>
    </citation>
    <scope>NUCLEOTIDE SEQUENCE [LARGE SCALE GENOMIC DNA]</scope>
    <source>
        <strain evidence="1 2">AAU 773</strain>
    </source>
</reference>
<organism evidence="1 2">
    <name type="scientific">Apiospora arundinis</name>
    <dbReference type="NCBI Taxonomy" id="335852"/>
    <lineage>
        <taxon>Eukaryota</taxon>
        <taxon>Fungi</taxon>
        <taxon>Dikarya</taxon>
        <taxon>Ascomycota</taxon>
        <taxon>Pezizomycotina</taxon>
        <taxon>Sordariomycetes</taxon>
        <taxon>Xylariomycetidae</taxon>
        <taxon>Amphisphaeriales</taxon>
        <taxon>Apiosporaceae</taxon>
        <taxon>Apiospora</taxon>
    </lineage>
</organism>
<dbReference type="EMBL" id="JAPCWZ010000007">
    <property type="protein sequence ID" value="KAK8856796.1"/>
    <property type="molecule type" value="Genomic_DNA"/>
</dbReference>
<name>A0ABR2I376_9PEZI</name>
<dbReference type="Proteomes" id="UP001390339">
    <property type="component" value="Unassembled WGS sequence"/>
</dbReference>
<protein>
    <submittedName>
        <fullName evidence="1">Uncharacterized protein</fullName>
    </submittedName>
</protein>